<keyword evidence="5 7" id="KW-1133">Transmembrane helix</keyword>
<keyword evidence="8" id="KW-0282">Flagellum</keyword>
<dbReference type="KEGG" id="dvn:HQ394_00535"/>
<evidence type="ECO:0000256" key="1">
    <source>
        <dbReference type="ARBA" id="ARBA00004651"/>
    </source>
</evidence>
<name>A0A7H1MXD3_9PROT</name>
<keyword evidence="4 7" id="KW-0812">Transmembrane</keyword>
<keyword evidence="8" id="KW-0966">Cell projection</keyword>
<organism evidence="8 9">
    <name type="scientific">Defluviicoccus vanus</name>
    <dbReference type="NCBI Taxonomy" id="111831"/>
    <lineage>
        <taxon>Bacteria</taxon>
        <taxon>Pseudomonadati</taxon>
        <taxon>Pseudomonadota</taxon>
        <taxon>Alphaproteobacteria</taxon>
        <taxon>Rhodospirillales</taxon>
        <taxon>Rhodospirillaceae</taxon>
        <taxon>Defluviicoccus</taxon>
    </lineage>
</organism>
<sequence>MGLLGRLMPQLNVFFFGMPRQISLQLFLVMITLSGVMILFLNDFANVLSIFGRG</sequence>
<evidence type="ECO:0000313" key="8">
    <source>
        <dbReference type="EMBL" id="QNT68119.1"/>
    </source>
</evidence>
<comment type="subcellular location">
    <subcellularLocation>
        <location evidence="1">Cell membrane</location>
        <topology evidence="1">Multi-pass membrane protein</topology>
    </subcellularLocation>
</comment>
<dbReference type="AlphaFoldDB" id="A0A7H1MXD3"/>
<keyword evidence="9" id="KW-1185">Reference proteome</keyword>
<evidence type="ECO:0000313" key="9">
    <source>
        <dbReference type="Proteomes" id="UP000516369"/>
    </source>
</evidence>
<dbReference type="Pfam" id="PF01311">
    <property type="entry name" value="Bac_export_1"/>
    <property type="match status" value="1"/>
</dbReference>
<protein>
    <submittedName>
        <fullName evidence="8">Flagellar biosynthetic protein FliR</fullName>
    </submittedName>
</protein>
<dbReference type="Proteomes" id="UP000516369">
    <property type="component" value="Chromosome"/>
</dbReference>
<proteinExistence type="inferred from homology"/>
<feature type="transmembrane region" description="Helical" evidence="7">
    <location>
        <begin position="22"/>
        <end position="41"/>
    </location>
</feature>
<dbReference type="GO" id="GO:0005886">
    <property type="term" value="C:plasma membrane"/>
    <property type="evidence" value="ECO:0007669"/>
    <property type="project" value="UniProtKB-SubCell"/>
</dbReference>
<evidence type="ECO:0000256" key="5">
    <source>
        <dbReference type="ARBA" id="ARBA00022989"/>
    </source>
</evidence>
<keyword evidence="8" id="KW-0969">Cilium</keyword>
<gene>
    <name evidence="8" type="ORF">HQ394_00535</name>
</gene>
<dbReference type="GO" id="GO:0006605">
    <property type="term" value="P:protein targeting"/>
    <property type="evidence" value="ECO:0007669"/>
    <property type="project" value="InterPro"/>
</dbReference>
<reference evidence="8 9" key="1">
    <citation type="submission" date="2020-05" db="EMBL/GenBank/DDBJ databases">
        <title>Complete closed genome sequence of Defluviicoccus vanus.</title>
        <authorList>
            <person name="Bessarab I."/>
            <person name="Arumugam K."/>
            <person name="Maszenan A.M."/>
            <person name="Seviour R.J."/>
            <person name="Williams R.B."/>
        </authorList>
    </citation>
    <scope>NUCLEOTIDE SEQUENCE [LARGE SCALE GENOMIC DNA]</scope>
    <source>
        <strain evidence="8 9">Ben 114</strain>
    </source>
</reference>
<keyword evidence="6 7" id="KW-0472">Membrane</keyword>
<dbReference type="InterPro" id="IPR002010">
    <property type="entry name" value="T3SS_IM_R"/>
</dbReference>
<dbReference type="EMBL" id="CP053923">
    <property type="protein sequence ID" value="QNT68119.1"/>
    <property type="molecule type" value="Genomic_DNA"/>
</dbReference>
<evidence type="ECO:0000256" key="7">
    <source>
        <dbReference type="SAM" id="Phobius"/>
    </source>
</evidence>
<accession>A0A7H1MXD3</accession>
<keyword evidence="3" id="KW-1003">Cell membrane</keyword>
<comment type="similarity">
    <text evidence="2">Belongs to the FliR/MopE/SpaR family.</text>
</comment>
<evidence type="ECO:0000256" key="4">
    <source>
        <dbReference type="ARBA" id="ARBA00022692"/>
    </source>
</evidence>
<evidence type="ECO:0000256" key="2">
    <source>
        <dbReference type="ARBA" id="ARBA00009772"/>
    </source>
</evidence>
<evidence type="ECO:0000256" key="3">
    <source>
        <dbReference type="ARBA" id="ARBA00022475"/>
    </source>
</evidence>
<evidence type="ECO:0000256" key="6">
    <source>
        <dbReference type="ARBA" id="ARBA00023136"/>
    </source>
</evidence>